<dbReference type="OrthoDB" id="6880011at2759"/>
<protein>
    <recommendedName>
        <fullName evidence="11">Catalase</fullName>
        <ecNumber evidence="11">1.11.1.6</ecNumber>
    </recommendedName>
</protein>
<dbReference type="InterPro" id="IPR024711">
    <property type="entry name" value="Catalase_clade1/3"/>
</dbReference>
<evidence type="ECO:0000256" key="3">
    <source>
        <dbReference type="ARBA" id="ARBA00022617"/>
    </source>
</evidence>
<evidence type="ECO:0000256" key="11">
    <source>
        <dbReference type="RuleBase" id="RU000498"/>
    </source>
</evidence>
<feature type="active site" evidence="9">
    <location>
        <position position="63"/>
    </location>
</feature>
<sequence>MPSEEVFNTPDGATYTTSNGDPIAEPYAVQRIGHNGPVLLQDFHHIDLLAHFDRERIPERVVHAKAAGAHGYFEVTHDISDLTCAALFNKVGKRARVTARLSTVAGEAGSADTVRDVRGFSVKLRTEEGNWDWVFNNTPVFFFRDPSMFPHFVHTQKRDPQTHRKDADMFWDFFSQVPESVHQLLILFGDRGIPDGYHHMNGYSSHTYKFVNAAGDIHYYKMHCLVEGGFRTLDSTKAAEIAGQDPDYGLKTMYNAIEQGHYPVWNVFVQTMTIDQAESFRYNILDMTKIWPHAEYPLRPIGKFVLNENPKNYFAEIEQSAFSPSHLIPGVEASTDPVLQSRLFAYPDTQRYRLGVNYQQLPINAPIAPIANFQRDGRATFVSQGNRPNYKSSIQPLSYIARTASQAKHEIWLGQATAELSSVTELDFEQARILWNKIFDESARERLVKNVSDHIRNVTSESIKRRQLSIFAAVEQTLSDRIADLIDLPHVTPLQVPDPSAALRFQASSH</sequence>
<dbReference type="InterPro" id="IPR010582">
    <property type="entry name" value="Catalase_immune_responsive"/>
</dbReference>
<evidence type="ECO:0000313" key="15">
    <source>
        <dbReference type="EMBL" id="KZS88476.1"/>
    </source>
</evidence>
<evidence type="ECO:0000256" key="7">
    <source>
        <dbReference type="ARBA" id="ARBA00023324"/>
    </source>
</evidence>
<keyword evidence="4 10" id="KW-0479">Metal-binding</keyword>
<keyword evidence="3 10" id="KW-0349">Heme</keyword>
<evidence type="ECO:0000256" key="5">
    <source>
        <dbReference type="ARBA" id="ARBA00023002"/>
    </source>
</evidence>
<dbReference type="PANTHER" id="PTHR11465">
    <property type="entry name" value="CATALASE"/>
    <property type="match status" value="1"/>
</dbReference>
<dbReference type="EMBL" id="KV419436">
    <property type="protein sequence ID" value="KZS88476.1"/>
    <property type="molecule type" value="Genomic_DNA"/>
</dbReference>
<dbReference type="PANTHER" id="PTHR11465:SF62">
    <property type="entry name" value="CATALASE T"/>
    <property type="match status" value="1"/>
</dbReference>
<accession>A0A164P8J7</accession>
<dbReference type="InterPro" id="IPR020835">
    <property type="entry name" value="Catalase_sf"/>
</dbReference>
<feature type="active site" evidence="9">
    <location>
        <position position="136"/>
    </location>
</feature>
<dbReference type="SUPFAM" id="SSF56634">
    <property type="entry name" value="Heme-dependent catalase-like"/>
    <property type="match status" value="1"/>
</dbReference>
<keyword evidence="2 11" id="KW-0575">Peroxidase</keyword>
<organism evidence="15 16">
    <name type="scientific">Sistotremastrum niveocremeum HHB9708</name>
    <dbReference type="NCBI Taxonomy" id="1314777"/>
    <lineage>
        <taxon>Eukaryota</taxon>
        <taxon>Fungi</taxon>
        <taxon>Dikarya</taxon>
        <taxon>Basidiomycota</taxon>
        <taxon>Agaricomycotina</taxon>
        <taxon>Agaricomycetes</taxon>
        <taxon>Sistotremastrales</taxon>
        <taxon>Sistotremastraceae</taxon>
        <taxon>Sertulicium</taxon>
        <taxon>Sertulicium niveocremeum</taxon>
    </lineage>
</organism>
<dbReference type="PIRSF" id="PIRSF038928">
    <property type="entry name" value="Catalase_clade1-3"/>
    <property type="match status" value="1"/>
</dbReference>
<dbReference type="GO" id="GO:0042744">
    <property type="term" value="P:hydrogen peroxide catabolic process"/>
    <property type="evidence" value="ECO:0007669"/>
    <property type="project" value="UniProtKB-KW"/>
</dbReference>
<evidence type="ECO:0000256" key="6">
    <source>
        <dbReference type="ARBA" id="ARBA00023004"/>
    </source>
</evidence>
<dbReference type="Proteomes" id="UP000076722">
    <property type="component" value="Unassembled WGS sequence"/>
</dbReference>
<evidence type="ECO:0000313" key="16">
    <source>
        <dbReference type="Proteomes" id="UP000076722"/>
    </source>
</evidence>
<dbReference type="GO" id="GO:0005739">
    <property type="term" value="C:mitochondrion"/>
    <property type="evidence" value="ECO:0007669"/>
    <property type="project" value="TreeGrafter"/>
</dbReference>
<feature type="domain" description="Catalase core" evidence="14">
    <location>
        <begin position="16"/>
        <end position="398"/>
    </location>
</feature>
<dbReference type="Pfam" id="PF00199">
    <property type="entry name" value="Catalase"/>
    <property type="match status" value="1"/>
</dbReference>
<comment type="cofactor">
    <cofactor evidence="10">
        <name>heme</name>
        <dbReference type="ChEBI" id="CHEBI:30413"/>
    </cofactor>
</comment>
<dbReference type="GO" id="GO:0004096">
    <property type="term" value="F:catalase activity"/>
    <property type="evidence" value="ECO:0007669"/>
    <property type="project" value="UniProtKB-EC"/>
</dbReference>
<dbReference type="GO" id="GO:0046872">
    <property type="term" value="F:metal ion binding"/>
    <property type="evidence" value="ECO:0007669"/>
    <property type="project" value="UniProtKB-KW"/>
</dbReference>
<feature type="region of interest" description="Disordered" evidence="13">
    <location>
        <begin position="1"/>
        <end position="20"/>
    </location>
</feature>
<dbReference type="InterPro" id="IPR018028">
    <property type="entry name" value="Catalase"/>
</dbReference>
<dbReference type="Pfam" id="PF06628">
    <property type="entry name" value="Catalase-rel"/>
    <property type="match status" value="1"/>
</dbReference>
<evidence type="ECO:0000256" key="12">
    <source>
        <dbReference type="RuleBase" id="RU004142"/>
    </source>
</evidence>
<comment type="function">
    <text evidence="8 12">Catalyzes the degradation of hydrogen peroxide (H(2)O(2)) generated by peroxisomal oxidases to water and oxygen, thereby protecting cells from the toxic effects of hydrogen peroxide.</text>
</comment>
<dbReference type="GO" id="GO:0042542">
    <property type="term" value="P:response to hydrogen peroxide"/>
    <property type="evidence" value="ECO:0007669"/>
    <property type="project" value="TreeGrafter"/>
</dbReference>
<evidence type="ECO:0000256" key="13">
    <source>
        <dbReference type="SAM" id="MobiDB-lite"/>
    </source>
</evidence>
<dbReference type="InterPro" id="IPR002226">
    <property type="entry name" value="Catalase_haem_BS"/>
</dbReference>
<evidence type="ECO:0000256" key="1">
    <source>
        <dbReference type="ARBA" id="ARBA00005329"/>
    </source>
</evidence>
<dbReference type="PROSITE" id="PS51402">
    <property type="entry name" value="CATALASE_3"/>
    <property type="match status" value="1"/>
</dbReference>
<keyword evidence="16" id="KW-1185">Reference proteome</keyword>
<evidence type="ECO:0000256" key="9">
    <source>
        <dbReference type="PIRSR" id="PIRSR038928-1"/>
    </source>
</evidence>
<dbReference type="InterPro" id="IPR024708">
    <property type="entry name" value="Catalase_AS"/>
</dbReference>
<dbReference type="PROSITE" id="PS00437">
    <property type="entry name" value="CATALASE_1"/>
    <property type="match status" value="1"/>
</dbReference>
<dbReference type="CDD" id="cd08157">
    <property type="entry name" value="catalase_fungal"/>
    <property type="match status" value="1"/>
</dbReference>
<keyword evidence="6 10" id="KW-0408">Iron</keyword>
<dbReference type="PRINTS" id="PR00067">
    <property type="entry name" value="CATALASE"/>
</dbReference>
<dbReference type="AlphaFoldDB" id="A0A164P8J7"/>
<gene>
    <name evidence="15" type="ORF">SISNIDRAFT_418036</name>
</gene>
<dbReference type="SMART" id="SM01060">
    <property type="entry name" value="Catalase"/>
    <property type="match status" value="1"/>
</dbReference>
<reference evidence="15 16" key="1">
    <citation type="journal article" date="2016" name="Mol. Biol. Evol.">
        <title>Comparative Genomics of Early-Diverging Mushroom-Forming Fungi Provides Insights into the Origins of Lignocellulose Decay Capabilities.</title>
        <authorList>
            <person name="Nagy L.G."/>
            <person name="Riley R."/>
            <person name="Tritt A."/>
            <person name="Adam C."/>
            <person name="Daum C."/>
            <person name="Floudas D."/>
            <person name="Sun H."/>
            <person name="Yadav J.S."/>
            <person name="Pangilinan J."/>
            <person name="Larsson K.H."/>
            <person name="Matsuura K."/>
            <person name="Barry K."/>
            <person name="Labutti K."/>
            <person name="Kuo R."/>
            <person name="Ohm R.A."/>
            <person name="Bhattacharya S.S."/>
            <person name="Shirouzu T."/>
            <person name="Yoshinaga Y."/>
            <person name="Martin F.M."/>
            <person name="Grigoriev I.V."/>
            <person name="Hibbett D.S."/>
        </authorList>
    </citation>
    <scope>NUCLEOTIDE SEQUENCE [LARGE SCALE GENOMIC DNA]</scope>
    <source>
        <strain evidence="15 16">HHB9708</strain>
    </source>
</reference>
<evidence type="ECO:0000259" key="14">
    <source>
        <dbReference type="SMART" id="SM01060"/>
    </source>
</evidence>
<name>A0A164P8J7_9AGAM</name>
<feature type="binding site" description="axial binding residue" evidence="10">
    <location>
        <position position="346"/>
    </location>
    <ligand>
        <name>heme</name>
        <dbReference type="ChEBI" id="CHEBI:30413"/>
    </ligand>
    <ligandPart>
        <name>Fe</name>
        <dbReference type="ChEBI" id="CHEBI:18248"/>
    </ligandPart>
</feature>
<dbReference type="STRING" id="1314777.A0A164P8J7"/>
<dbReference type="InterPro" id="IPR011614">
    <property type="entry name" value="Catalase_core"/>
</dbReference>
<comment type="catalytic activity">
    <reaction evidence="11">
        <text>2 H2O2 = O2 + 2 H2O</text>
        <dbReference type="Rhea" id="RHEA:20309"/>
        <dbReference type="ChEBI" id="CHEBI:15377"/>
        <dbReference type="ChEBI" id="CHEBI:15379"/>
        <dbReference type="ChEBI" id="CHEBI:16240"/>
        <dbReference type="EC" id="1.11.1.6"/>
    </reaction>
</comment>
<dbReference type="GO" id="GO:0005777">
    <property type="term" value="C:peroxisome"/>
    <property type="evidence" value="ECO:0007669"/>
    <property type="project" value="TreeGrafter"/>
</dbReference>
<comment type="similarity">
    <text evidence="1 11">Belongs to the catalase family.</text>
</comment>
<evidence type="ECO:0000256" key="2">
    <source>
        <dbReference type="ARBA" id="ARBA00022559"/>
    </source>
</evidence>
<keyword evidence="7 11" id="KW-0376">Hydrogen peroxide</keyword>
<keyword evidence="5 11" id="KW-0560">Oxidoreductase</keyword>
<evidence type="ECO:0000256" key="10">
    <source>
        <dbReference type="PIRSR" id="PIRSR038928-2"/>
    </source>
</evidence>
<evidence type="ECO:0000256" key="4">
    <source>
        <dbReference type="ARBA" id="ARBA00022723"/>
    </source>
</evidence>
<dbReference type="EC" id="1.11.1.6" evidence="11"/>
<dbReference type="Gene3D" id="2.40.180.10">
    <property type="entry name" value="Catalase core domain"/>
    <property type="match status" value="1"/>
</dbReference>
<dbReference type="GO" id="GO:0020037">
    <property type="term" value="F:heme binding"/>
    <property type="evidence" value="ECO:0007669"/>
    <property type="project" value="InterPro"/>
</dbReference>
<dbReference type="PROSITE" id="PS00438">
    <property type="entry name" value="CATALASE_2"/>
    <property type="match status" value="1"/>
</dbReference>
<dbReference type="FunFam" id="2.40.180.10:FF:000001">
    <property type="entry name" value="Catalase"/>
    <property type="match status" value="1"/>
</dbReference>
<evidence type="ECO:0000256" key="8">
    <source>
        <dbReference type="ARBA" id="ARBA00044729"/>
    </source>
</evidence>
<proteinExistence type="inferred from homology"/>